<comment type="caution">
    <text evidence="2">The sequence shown here is derived from an EMBL/GenBank/DDBJ whole genome shotgun (WGS) entry which is preliminary data.</text>
</comment>
<evidence type="ECO:0000259" key="1">
    <source>
        <dbReference type="Pfam" id="PF00005"/>
    </source>
</evidence>
<protein>
    <submittedName>
        <fullName evidence="2">ATP-binding cassette domain-containing protein</fullName>
    </submittedName>
</protein>
<dbReference type="InterPro" id="IPR003439">
    <property type="entry name" value="ABC_transporter-like_ATP-bd"/>
</dbReference>
<sequence>MITVDGLPVEISGTTLFKDISFQINEKDRIALMGKNGAGKSTLLKIIAGVRNISAEFTNFWNRRRWKIFRNWRRSNNPDSVVFLSKNISSIKQKVLMFHLFEISGLYFFSIYSENHSRKILFGKISSGNYQSSKRWFLGMNSLSPCFTPNASYHASI</sequence>
<evidence type="ECO:0000313" key="2">
    <source>
        <dbReference type="EMBL" id="MCW4154791.1"/>
    </source>
</evidence>
<keyword evidence="2" id="KW-0067">ATP-binding</keyword>
<dbReference type="GO" id="GO:0005524">
    <property type="term" value="F:ATP binding"/>
    <property type="evidence" value="ECO:0007669"/>
    <property type="project" value="UniProtKB-KW"/>
</dbReference>
<proteinExistence type="predicted"/>
<dbReference type="PANTHER" id="PTHR42855:SF1">
    <property type="entry name" value="ABC TRANSPORTER DOMAIN-CONTAINING PROTEIN"/>
    <property type="match status" value="1"/>
</dbReference>
<dbReference type="InterPro" id="IPR051309">
    <property type="entry name" value="ABCF_ATPase"/>
</dbReference>
<name>A0AAW5UJH7_9BACT</name>
<dbReference type="GO" id="GO:0016887">
    <property type="term" value="F:ATP hydrolysis activity"/>
    <property type="evidence" value="ECO:0007669"/>
    <property type="project" value="InterPro"/>
</dbReference>
<feature type="domain" description="ABC transporter" evidence="1">
    <location>
        <begin position="17"/>
        <end position="95"/>
    </location>
</feature>
<dbReference type="Proteomes" id="UP001209168">
    <property type="component" value="Unassembled WGS sequence"/>
</dbReference>
<evidence type="ECO:0000313" key="3">
    <source>
        <dbReference type="Proteomes" id="UP001209168"/>
    </source>
</evidence>
<dbReference type="Pfam" id="PF00005">
    <property type="entry name" value="ABC_tran"/>
    <property type="match status" value="1"/>
</dbReference>
<gene>
    <name evidence="2" type="ORF">ONT23_04395</name>
</gene>
<organism evidence="2 3">
    <name type="scientific">Segatella copri</name>
    <dbReference type="NCBI Taxonomy" id="165179"/>
    <lineage>
        <taxon>Bacteria</taxon>
        <taxon>Pseudomonadati</taxon>
        <taxon>Bacteroidota</taxon>
        <taxon>Bacteroidia</taxon>
        <taxon>Bacteroidales</taxon>
        <taxon>Prevotellaceae</taxon>
        <taxon>Segatella</taxon>
    </lineage>
</organism>
<accession>A0AAW5UJH7</accession>
<dbReference type="Gene3D" id="3.40.50.300">
    <property type="entry name" value="P-loop containing nucleotide triphosphate hydrolases"/>
    <property type="match status" value="1"/>
</dbReference>
<dbReference type="SUPFAM" id="SSF52540">
    <property type="entry name" value="P-loop containing nucleoside triphosphate hydrolases"/>
    <property type="match status" value="2"/>
</dbReference>
<dbReference type="InterPro" id="IPR027417">
    <property type="entry name" value="P-loop_NTPase"/>
</dbReference>
<dbReference type="RefSeq" id="WP_264899644.1">
    <property type="nucleotide sequence ID" value="NZ_JAPDVH010000001.1"/>
</dbReference>
<dbReference type="EMBL" id="JAPDVH010000001">
    <property type="protein sequence ID" value="MCW4154791.1"/>
    <property type="molecule type" value="Genomic_DNA"/>
</dbReference>
<dbReference type="AlphaFoldDB" id="A0AAW5UJH7"/>
<keyword evidence="2" id="KW-0547">Nucleotide-binding</keyword>
<reference evidence="2" key="1">
    <citation type="submission" date="2022-11" db="EMBL/GenBank/DDBJ databases">
        <title>Genomic repertoires linked with pathogenic potency of arthritogenic Prevotella copri isolated from the gut of rheumatoid arthritis patients.</title>
        <authorList>
            <person name="Nii T."/>
            <person name="Maeda Y."/>
            <person name="Motooka D."/>
            <person name="Naito M."/>
            <person name="Matsumoto Y."/>
            <person name="Ogawa T."/>
            <person name="Oguro-Igashira E."/>
            <person name="Kishikawa T."/>
            <person name="Yamashita M."/>
            <person name="Koizumi S."/>
            <person name="Kurakawa T."/>
            <person name="Okumura R."/>
            <person name="Kayama H."/>
            <person name="Murakami M."/>
            <person name="Sakaguchi T."/>
            <person name="Das B."/>
            <person name="Nakamura S."/>
            <person name="Okada Y."/>
            <person name="Kumanogoh A."/>
            <person name="Takeda K."/>
        </authorList>
    </citation>
    <scope>NUCLEOTIDE SEQUENCE</scope>
    <source>
        <strain evidence="2">H012_8</strain>
    </source>
</reference>
<dbReference type="PANTHER" id="PTHR42855">
    <property type="entry name" value="ABC TRANSPORTER ATP-BINDING SUBUNIT"/>
    <property type="match status" value="1"/>
</dbReference>